<accession>A0ABX3XRL2</accession>
<keyword evidence="2" id="KW-1185">Reference proteome</keyword>
<gene>
    <name evidence="1" type="ORF">BG653_05637</name>
</gene>
<evidence type="ECO:0000313" key="1">
    <source>
        <dbReference type="EMBL" id="OSY39993.1"/>
    </source>
</evidence>
<proteinExistence type="predicted"/>
<comment type="caution">
    <text evidence="1">The sequence shown here is derived from an EMBL/GenBank/DDBJ whole genome shotgun (WGS) entry which is preliminary data.</text>
</comment>
<evidence type="ECO:0000313" key="2">
    <source>
        <dbReference type="Proteomes" id="UP000194225"/>
    </source>
</evidence>
<dbReference type="Proteomes" id="UP000194225">
    <property type="component" value="Unassembled WGS sequence"/>
</dbReference>
<sequence>MSVTAPPTRAAVAGGVASPKSTVTVPVGVPAPGGTGATVAVRVTGCPTTAGSGPALTSMVVAAGYSDWEPVPWQR</sequence>
<dbReference type="EMBL" id="MIGA01000049">
    <property type="protein sequence ID" value="OSY39993.1"/>
    <property type="molecule type" value="Genomic_DNA"/>
</dbReference>
<organism evidence="1 2">
    <name type="scientific">Streptomyces platensis</name>
    <dbReference type="NCBI Taxonomy" id="58346"/>
    <lineage>
        <taxon>Bacteria</taxon>
        <taxon>Bacillati</taxon>
        <taxon>Actinomycetota</taxon>
        <taxon>Actinomycetes</taxon>
        <taxon>Kitasatosporales</taxon>
        <taxon>Streptomycetaceae</taxon>
        <taxon>Streptomyces</taxon>
    </lineage>
</organism>
<reference evidence="1 2" key="1">
    <citation type="submission" date="2016-09" db="EMBL/GenBank/DDBJ databases">
        <title>Streptomyces platensis DSM40041, a candidate organism with high potential of specific P450 cytochromes.</title>
        <authorList>
            <person name="Grumaz C."/>
            <person name="Vainshtein Y."/>
            <person name="Kirstahler P."/>
            <person name="Sohn K."/>
        </authorList>
    </citation>
    <scope>NUCLEOTIDE SEQUENCE [LARGE SCALE GENOMIC DNA]</scope>
    <source>
        <strain evidence="1 2">DSM 40041</strain>
    </source>
</reference>
<protein>
    <submittedName>
        <fullName evidence="1">Uncharacterized protein</fullName>
    </submittedName>
</protein>
<name>A0ABX3XRL2_STRPT</name>